<evidence type="ECO:0000256" key="1">
    <source>
        <dbReference type="SAM" id="Phobius"/>
    </source>
</evidence>
<dbReference type="AlphaFoldDB" id="A0A9D1WZN4"/>
<evidence type="ECO:0000313" key="2">
    <source>
        <dbReference type="EMBL" id="HIX68915.1"/>
    </source>
</evidence>
<comment type="caution">
    <text evidence="2">The sequence shown here is derived from an EMBL/GenBank/DDBJ whole genome shotgun (WGS) entry which is preliminary data.</text>
</comment>
<keyword evidence="1" id="KW-0812">Transmembrane</keyword>
<accession>A0A9D1WZN4</accession>
<reference evidence="2" key="2">
    <citation type="submission" date="2021-04" db="EMBL/GenBank/DDBJ databases">
        <authorList>
            <person name="Gilroy R."/>
        </authorList>
    </citation>
    <scope>NUCLEOTIDE SEQUENCE</scope>
    <source>
        <strain evidence="2">CHK191-13928</strain>
    </source>
</reference>
<feature type="transmembrane region" description="Helical" evidence="1">
    <location>
        <begin position="6"/>
        <end position="30"/>
    </location>
</feature>
<reference evidence="2" key="1">
    <citation type="journal article" date="2021" name="PeerJ">
        <title>Extensive microbial diversity within the chicken gut microbiome revealed by metagenomics and culture.</title>
        <authorList>
            <person name="Gilroy R."/>
            <person name="Ravi A."/>
            <person name="Getino M."/>
            <person name="Pursley I."/>
            <person name="Horton D.L."/>
            <person name="Alikhan N.F."/>
            <person name="Baker D."/>
            <person name="Gharbi K."/>
            <person name="Hall N."/>
            <person name="Watson M."/>
            <person name="Adriaenssens E.M."/>
            <person name="Foster-Nyarko E."/>
            <person name="Jarju S."/>
            <person name="Secka A."/>
            <person name="Antonio M."/>
            <person name="Oren A."/>
            <person name="Chaudhuri R.R."/>
            <person name="La Ragione R."/>
            <person name="Hildebrand F."/>
            <person name="Pallen M.J."/>
        </authorList>
    </citation>
    <scope>NUCLEOTIDE SEQUENCE</scope>
    <source>
        <strain evidence="2">CHK191-13928</strain>
    </source>
</reference>
<feature type="transmembrane region" description="Helical" evidence="1">
    <location>
        <begin position="42"/>
        <end position="61"/>
    </location>
</feature>
<protein>
    <submittedName>
        <fullName evidence="2">Uncharacterized protein</fullName>
    </submittedName>
</protein>
<keyword evidence="1" id="KW-0472">Membrane</keyword>
<gene>
    <name evidence="2" type="ORF">H9735_12445</name>
</gene>
<sequence length="122" mass="14148">MKYIISVLLILLVSIIFSLIETLLSVGTDFKEFSKMFGKKKIIFWIIVNAVIFGIADYFEIVLGWKVSFRKVLALLLFFLFAVYCYKQCKDAEEKKIVMIILAVSFVIMIVIGEFLCVLDQW</sequence>
<dbReference type="EMBL" id="DXEM01000036">
    <property type="protein sequence ID" value="HIX68915.1"/>
    <property type="molecule type" value="Genomic_DNA"/>
</dbReference>
<feature type="transmembrane region" description="Helical" evidence="1">
    <location>
        <begin position="97"/>
        <end position="116"/>
    </location>
</feature>
<keyword evidence="1" id="KW-1133">Transmembrane helix</keyword>
<proteinExistence type="predicted"/>
<name>A0A9D1WZN4_9FIRM</name>
<feature type="transmembrane region" description="Helical" evidence="1">
    <location>
        <begin position="67"/>
        <end position="85"/>
    </location>
</feature>
<evidence type="ECO:0000313" key="3">
    <source>
        <dbReference type="Proteomes" id="UP000886721"/>
    </source>
</evidence>
<organism evidence="2 3">
    <name type="scientific">Candidatus Anaerostipes excrementavium</name>
    <dbReference type="NCBI Taxonomy" id="2838463"/>
    <lineage>
        <taxon>Bacteria</taxon>
        <taxon>Bacillati</taxon>
        <taxon>Bacillota</taxon>
        <taxon>Clostridia</taxon>
        <taxon>Lachnospirales</taxon>
        <taxon>Lachnospiraceae</taxon>
        <taxon>Anaerostipes</taxon>
    </lineage>
</organism>
<dbReference type="Proteomes" id="UP000886721">
    <property type="component" value="Unassembled WGS sequence"/>
</dbReference>